<evidence type="ECO:0000313" key="3">
    <source>
        <dbReference type="Proteomes" id="UP000008144"/>
    </source>
</evidence>
<feature type="compositionally biased region" description="Pro residues" evidence="1">
    <location>
        <begin position="334"/>
        <end position="346"/>
    </location>
</feature>
<reference evidence="2" key="4">
    <citation type="submission" date="2025-09" db="UniProtKB">
        <authorList>
            <consortium name="Ensembl"/>
        </authorList>
    </citation>
    <scope>IDENTIFICATION</scope>
</reference>
<keyword evidence="3" id="KW-1185">Reference proteome</keyword>
<feature type="compositionally biased region" description="Pro residues" evidence="1">
    <location>
        <begin position="120"/>
        <end position="145"/>
    </location>
</feature>
<dbReference type="HOGENOM" id="CLU_643966_0_0_1"/>
<dbReference type="Proteomes" id="UP000008144">
    <property type="component" value="Chromosome 1"/>
</dbReference>
<feature type="compositionally biased region" description="Polar residues" evidence="1">
    <location>
        <begin position="318"/>
        <end position="328"/>
    </location>
</feature>
<feature type="region of interest" description="Disordered" evidence="1">
    <location>
        <begin position="120"/>
        <end position="153"/>
    </location>
</feature>
<dbReference type="InParanoid" id="F6YXH6"/>
<dbReference type="Ensembl" id="ENSCINT00000012566.3">
    <property type="protein sequence ID" value="ENSCINP00000012566.3"/>
    <property type="gene ID" value="ENSCING00000006094.3"/>
</dbReference>
<feature type="region of interest" description="Disordered" evidence="1">
    <location>
        <begin position="245"/>
        <end position="278"/>
    </location>
</feature>
<protein>
    <submittedName>
        <fullName evidence="2">Uncharacterized protein</fullName>
    </submittedName>
</protein>
<accession>F6YXH6</accession>
<proteinExistence type="predicted"/>
<organism evidence="2 3">
    <name type="scientific">Ciona intestinalis</name>
    <name type="common">Transparent sea squirt</name>
    <name type="synonym">Ascidia intestinalis</name>
    <dbReference type="NCBI Taxonomy" id="7719"/>
    <lineage>
        <taxon>Eukaryota</taxon>
        <taxon>Metazoa</taxon>
        <taxon>Chordata</taxon>
        <taxon>Tunicata</taxon>
        <taxon>Ascidiacea</taxon>
        <taxon>Phlebobranchia</taxon>
        <taxon>Cionidae</taxon>
        <taxon>Ciona</taxon>
    </lineage>
</organism>
<evidence type="ECO:0000256" key="1">
    <source>
        <dbReference type="SAM" id="MobiDB-lite"/>
    </source>
</evidence>
<reference evidence="2" key="3">
    <citation type="submission" date="2025-08" db="UniProtKB">
        <authorList>
            <consortium name="Ensembl"/>
        </authorList>
    </citation>
    <scope>IDENTIFICATION</scope>
</reference>
<reference evidence="3" key="1">
    <citation type="journal article" date="2002" name="Science">
        <title>The draft genome of Ciona intestinalis: insights into chordate and vertebrate origins.</title>
        <authorList>
            <person name="Dehal P."/>
            <person name="Satou Y."/>
            <person name="Campbell R.K."/>
            <person name="Chapman J."/>
            <person name="Degnan B."/>
            <person name="De Tomaso A."/>
            <person name="Davidson B."/>
            <person name="Di Gregorio A."/>
            <person name="Gelpke M."/>
            <person name="Goodstein D.M."/>
            <person name="Harafuji N."/>
            <person name="Hastings K.E."/>
            <person name="Ho I."/>
            <person name="Hotta K."/>
            <person name="Huang W."/>
            <person name="Kawashima T."/>
            <person name="Lemaire P."/>
            <person name="Martinez D."/>
            <person name="Meinertzhagen I.A."/>
            <person name="Necula S."/>
            <person name="Nonaka M."/>
            <person name="Putnam N."/>
            <person name="Rash S."/>
            <person name="Saiga H."/>
            <person name="Satake M."/>
            <person name="Terry A."/>
            <person name="Yamada L."/>
            <person name="Wang H.G."/>
            <person name="Awazu S."/>
            <person name="Azumi K."/>
            <person name="Boore J."/>
            <person name="Branno M."/>
            <person name="Chin-Bow S."/>
            <person name="DeSantis R."/>
            <person name="Doyle S."/>
            <person name="Francino P."/>
            <person name="Keys D.N."/>
            <person name="Haga S."/>
            <person name="Hayashi H."/>
            <person name="Hino K."/>
            <person name="Imai K.S."/>
            <person name="Inaba K."/>
            <person name="Kano S."/>
            <person name="Kobayashi K."/>
            <person name="Kobayashi M."/>
            <person name="Lee B.I."/>
            <person name="Makabe K.W."/>
            <person name="Manohar C."/>
            <person name="Matassi G."/>
            <person name="Medina M."/>
            <person name="Mochizuki Y."/>
            <person name="Mount S."/>
            <person name="Morishita T."/>
            <person name="Miura S."/>
            <person name="Nakayama A."/>
            <person name="Nishizaka S."/>
            <person name="Nomoto H."/>
            <person name="Ohta F."/>
            <person name="Oishi K."/>
            <person name="Rigoutsos I."/>
            <person name="Sano M."/>
            <person name="Sasaki A."/>
            <person name="Sasakura Y."/>
            <person name="Shoguchi E."/>
            <person name="Shin-i T."/>
            <person name="Spagnuolo A."/>
            <person name="Stainier D."/>
            <person name="Suzuki M.M."/>
            <person name="Tassy O."/>
            <person name="Takatori N."/>
            <person name="Tokuoka M."/>
            <person name="Yagi K."/>
            <person name="Yoshizaki F."/>
            <person name="Wada S."/>
            <person name="Zhang C."/>
            <person name="Hyatt P.D."/>
            <person name="Larimer F."/>
            <person name="Detter C."/>
            <person name="Doggett N."/>
            <person name="Glavina T."/>
            <person name="Hawkins T."/>
            <person name="Richardson P."/>
            <person name="Lucas S."/>
            <person name="Kohara Y."/>
            <person name="Levine M."/>
            <person name="Satoh N."/>
            <person name="Rokhsar D.S."/>
        </authorList>
    </citation>
    <scope>NUCLEOTIDE SEQUENCE [LARGE SCALE GENOMIC DNA]</scope>
</reference>
<dbReference type="AlphaFoldDB" id="F6YXH6"/>
<feature type="compositionally biased region" description="Polar residues" evidence="1">
    <location>
        <begin position="417"/>
        <end position="426"/>
    </location>
</feature>
<feature type="compositionally biased region" description="Basic and acidic residues" evidence="1">
    <location>
        <begin position="354"/>
        <end position="365"/>
    </location>
</feature>
<sequence>MYGGYNDHSLHHNDRFYRHQFHNFNRPEPVNGFRPQSRVTGYRPPPKPLMREPPRNYYPEPPPPYPMHHYPYSTHSNNYYDDSIYYDSECSMCEYGSIYGDYGSYYGSYGEFYPPNPPSHSLPPNYPTPTPHTLPPNYPKHPPYTPSRRTSGTSITPTWFPLQEDDYSIYPSPPPTFKRSKSLPNIQDPLKMRPPSYLSEDRAPVSPAFVVPSPREATRVSRSSSFADDHLPEVIQDERRVSNYSGYHTGDLRNRTSHTADGSRSFKRERTKSFSETSRRASFNIGDDASNYEELGSIYSTFNLISSPGGRPPMRPKSSASQRLSSDFPSRNPRLPPRSPVIPPRVPSFGGHDPYPDKHISKERPSSILRSSESSLDGTKALVPYKGKSPNHFQRSKSFRFSDQHSDKELKTKQVKFGSTPNLHHI</sequence>
<evidence type="ECO:0000313" key="2">
    <source>
        <dbReference type="Ensembl" id="ENSCINP00000012566.3"/>
    </source>
</evidence>
<name>F6YXH6_CIOIN</name>
<dbReference type="EMBL" id="EAAA01000397">
    <property type="status" value="NOT_ANNOTATED_CDS"/>
    <property type="molecule type" value="Genomic_DNA"/>
</dbReference>
<feature type="region of interest" description="Disordered" evidence="1">
    <location>
        <begin position="305"/>
        <end position="426"/>
    </location>
</feature>
<feature type="compositionally biased region" description="Low complexity" evidence="1">
    <location>
        <begin position="366"/>
        <end position="376"/>
    </location>
</feature>
<feature type="region of interest" description="Disordered" evidence="1">
    <location>
        <begin position="27"/>
        <end position="54"/>
    </location>
</feature>
<reference evidence="2" key="2">
    <citation type="journal article" date="2008" name="Genome Biol.">
        <title>Improved genome assembly and evidence-based global gene model set for the chordate Ciona intestinalis: new insight into intron and operon populations.</title>
        <authorList>
            <person name="Satou Y."/>
            <person name="Mineta K."/>
            <person name="Ogasawara M."/>
            <person name="Sasakura Y."/>
            <person name="Shoguchi E."/>
            <person name="Ueno K."/>
            <person name="Yamada L."/>
            <person name="Matsumoto J."/>
            <person name="Wasserscheid J."/>
            <person name="Dewar K."/>
            <person name="Wiley G.B."/>
            <person name="Macmil S.L."/>
            <person name="Roe B.A."/>
            <person name="Zeller R.W."/>
            <person name="Hastings K.E."/>
            <person name="Lemaire P."/>
            <person name="Lindquist E."/>
            <person name="Endo T."/>
            <person name="Hotta K."/>
            <person name="Inaba K."/>
        </authorList>
    </citation>
    <scope>NUCLEOTIDE SEQUENCE [LARGE SCALE GENOMIC DNA]</scope>
    <source>
        <strain evidence="2">wild type</strain>
    </source>
</reference>
<feature type="compositionally biased region" description="Basic and acidic residues" evidence="1">
    <location>
        <begin position="400"/>
        <end position="412"/>
    </location>
</feature>
<feature type="compositionally biased region" description="Basic and acidic residues" evidence="1">
    <location>
        <begin position="264"/>
        <end position="278"/>
    </location>
</feature>